<comment type="similarity">
    <text evidence="1 5">Belongs to the phosphoglycerate mutase family. BPG-dependent PGAM subfamily.</text>
</comment>
<dbReference type="EMBL" id="CP006604">
    <property type="protein sequence ID" value="AHA28203.1"/>
    <property type="molecule type" value="Genomic_DNA"/>
</dbReference>
<dbReference type="PANTHER" id="PTHR11931">
    <property type="entry name" value="PHOSPHOGLYCERATE MUTASE"/>
    <property type="match status" value="1"/>
</dbReference>
<dbReference type="UniPathway" id="UPA00109">
    <property type="reaction ID" value="UER00186"/>
</dbReference>
<name>U6B5S3_9HYPH</name>
<evidence type="ECO:0000256" key="4">
    <source>
        <dbReference type="ARBA" id="ARBA00023235"/>
    </source>
</evidence>
<dbReference type="Proteomes" id="UP000017862">
    <property type="component" value="Chromosome"/>
</dbReference>
<dbReference type="GO" id="GO:0006094">
    <property type="term" value="P:gluconeogenesis"/>
    <property type="evidence" value="ECO:0007669"/>
    <property type="project" value="UniProtKB-UniRule"/>
</dbReference>
<evidence type="ECO:0000313" key="11">
    <source>
        <dbReference type="Proteomes" id="UP000017862"/>
    </source>
</evidence>
<protein>
    <recommendedName>
        <fullName evidence="5 9">2,3-bisphosphoglycerate-dependent phosphoglycerate mutase</fullName>
        <shortName evidence="5">BPG-dependent PGAM</shortName>
        <shortName evidence="5">PGAM</shortName>
        <shortName evidence="5">Phosphoglyceromutase</shortName>
        <shortName evidence="5">dPGM</shortName>
        <ecNumber evidence="5 9">5.4.2.11</ecNumber>
    </recommendedName>
</protein>
<dbReference type="eggNOG" id="COG0588">
    <property type="taxonomic scope" value="Bacteria"/>
</dbReference>
<feature type="binding site" evidence="5 7">
    <location>
        <position position="99"/>
    </location>
    <ligand>
        <name>substrate</name>
    </ligand>
</feature>
<comment type="subunit">
    <text evidence="5">Homodimer.</text>
</comment>
<dbReference type="NCBIfam" id="TIGR01258">
    <property type="entry name" value="pgm_1"/>
    <property type="match status" value="1"/>
</dbReference>
<dbReference type="PATRIC" id="fig|1261131.3.peg.833"/>
<evidence type="ECO:0000256" key="2">
    <source>
        <dbReference type="ARBA" id="ARBA00022432"/>
    </source>
</evidence>
<evidence type="ECO:0000256" key="9">
    <source>
        <dbReference type="RuleBase" id="RU004512"/>
    </source>
</evidence>
<feature type="binding site" evidence="5 7">
    <location>
        <begin position="9"/>
        <end position="16"/>
    </location>
    <ligand>
        <name>substrate</name>
    </ligand>
</feature>
<comment type="pathway">
    <text evidence="5 9">Carbohydrate degradation; glycolysis; pyruvate from D-glyceraldehyde 3-phosphate: step 3/5.</text>
</comment>
<dbReference type="InterPro" id="IPR029033">
    <property type="entry name" value="His_PPase_superfam"/>
</dbReference>
<gene>
    <name evidence="5 10" type="primary">gpmA</name>
    <name evidence="10" type="ORF">lam_870</name>
</gene>
<dbReference type="InterPro" id="IPR013078">
    <property type="entry name" value="His_Pase_superF_clade-1"/>
</dbReference>
<dbReference type="Pfam" id="PF00300">
    <property type="entry name" value="His_Phos_1"/>
    <property type="match status" value="1"/>
</dbReference>
<dbReference type="STRING" id="1261131.lam_870"/>
<reference evidence="10 11" key="1">
    <citation type="journal article" date="2014" name="Mol. Plant Microbe Interact.">
        <title>The complete genome sequence of Candidatus Liberibacter americanus, associated with citrus Huanglongbing.</title>
        <authorList>
            <person name="Wulff N.A."/>
            <person name="Zhang S."/>
            <person name="Setubal J.C."/>
            <person name="Almeida N.F."/>
            <person name="Martins E.C."/>
            <person name="Harakava R."/>
            <person name="Kumar D."/>
            <person name="Rangel L.T."/>
            <person name="Foissac X."/>
            <person name="Bove J."/>
            <person name="Gabriel D.W."/>
        </authorList>
    </citation>
    <scope>NUCLEOTIDE SEQUENCE [LARGE SCALE GENOMIC DNA]</scope>
    <source>
        <strain evidence="10 11">Sao Paulo</strain>
    </source>
</reference>
<evidence type="ECO:0000313" key="10">
    <source>
        <dbReference type="EMBL" id="AHA28203.1"/>
    </source>
</evidence>
<feature type="binding site" evidence="5 7">
    <location>
        <position position="61"/>
    </location>
    <ligand>
        <name>substrate</name>
    </ligand>
</feature>
<evidence type="ECO:0000256" key="8">
    <source>
        <dbReference type="PIRSR" id="PIRSR613078-3"/>
    </source>
</evidence>
<dbReference type="RefSeq" id="WP_007557104.1">
    <property type="nucleotide sequence ID" value="NC_022793.1"/>
</dbReference>
<proteinExistence type="inferred from homology"/>
<sequence length="207" mass="23307">MTRMLVLVRHGQSEWNFKNLFTGKMNPPLTPVGVNEAISVGKKFIEHGISFDAAFSSSLKRSQDTCKLILKEVNQENIQPIYSAALNERDYGDLSGMNKDDARKRWGDYQVNIWRRSYDVSPPRGESLRDTSARVLSYYLTSILPVILQNKSVLVTAHGNSLRSLLMVLDGINSDSIADVNIDTGEPILYHLNTDSTVISKKIFRKT</sequence>
<keyword evidence="11" id="KW-1185">Reference proteome</keyword>
<dbReference type="HOGENOM" id="CLU_033323_1_4_5"/>
<dbReference type="HAMAP" id="MF_01039">
    <property type="entry name" value="PGAM_GpmA"/>
    <property type="match status" value="1"/>
</dbReference>
<evidence type="ECO:0000256" key="3">
    <source>
        <dbReference type="ARBA" id="ARBA00023152"/>
    </source>
</evidence>
<dbReference type="InterPro" id="IPR005952">
    <property type="entry name" value="Phosphogly_mut1"/>
</dbReference>
<comment type="function">
    <text evidence="5 9">Catalyzes the interconversion of 2-phosphoglycerate and 3-phosphoglycerate.</text>
</comment>
<keyword evidence="2 5" id="KW-0312">Gluconeogenesis</keyword>
<feature type="active site" description="Tele-phosphohistidine intermediate" evidence="5 6">
    <location>
        <position position="10"/>
    </location>
</feature>
<keyword evidence="3 5" id="KW-0324">Glycolysis</keyword>
<dbReference type="GO" id="GO:0004619">
    <property type="term" value="F:phosphoglycerate mutase activity"/>
    <property type="evidence" value="ECO:0007669"/>
    <property type="project" value="UniProtKB-UniRule"/>
</dbReference>
<evidence type="ECO:0000256" key="5">
    <source>
        <dbReference type="HAMAP-Rule" id="MF_01039"/>
    </source>
</evidence>
<dbReference type="SMART" id="SM00855">
    <property type="entry name" value="PGAM"/>
    <property type="match status" value="1"/>
</dbReference>
<dbReference type="EC" id="5.4.2.11" evidence="5 9"/>
<comment type="catalytic activity">
    <reaction evidence="5 9">
        <text>(2R)-2-phosphoglycerate = (2R)-3-phosphoglycerate</text>
        <dbReference type="Rhea" id="RHEA:15901"/>
        <dbReference type="ChEBI" id="CHEBI:58272"/>
        <dbReference type="ChEBI" id="CHEBI:58289"/>
        <dbReference type="EC" id="5.4.2.11"/>
    </reaction>
</comment>
<dbReference type="KEGG" id="lar:lam_870"/>
<feature type="binding site" evidence="5 7">
    <location>
        <begin position="22"/>
        <end position="23"/>
    </location>
    <ligand>
        <name>substrate</name>
    </ligand>
</feature>
<feature type="active site" description="Proton donor/acceptor" evidence="5 6">
    <location>
        <position position="88"/>
    </location>
</feature>
<dbReference type="PIRSF" id="PIRSF000709">
    <property type="entry name" value="6PFK_2-Ptase"/>
    <property type="match status" value="1"/>
</dbReference>
<feature type="binding site" evidence="5 7">
    <location>
        <begin position="88"/>
        <end position="91"/>
    </location>
    <ligand>
        <name>substrate</name>
    </ligand>
</feature>
<feature type="binding site" evidence="5 7">
    <location>
        <begin position="159"/>
        <end position="160"/>
    </location>
    <ligand>
        <name>substrate</name>
    </ligand>
</feature>
<feature type="binding site" evidence="5 7">
    <location>
        <begin position="115"/>
        <end position="116"/>
    </location>
    <ligand>
        <name>substrate</name>
    </ligand>
</feature>
<evidence type="ECO:0000256" key="6">
    <source>
        <dbReference type="PIRSR" id="PIRSR613078-1"/>
    </source>
</evidence>
<dbReference type="GO" id="GO:0006096">
    <property type="term" value="P:glycolytic process"/>
    <property type="evidence" value="ECO:0007669"/>
    <property type="project" value="UniProtKB-UniRule"/>
</dbReference>
<keyword evidence="4 5" id="KW-0413">Isomerase</keyword>
<dbReference type="SUPFAM" id="SSF53254">
    <property type="entry name" value="Phosphoglycerate mutase-like"/>
    <property type="match status" value="1"/>
</dbReference>
<accession>U6B5S3</accession>
<dbReference type="Gene3D" id="3.40.50.1240">
    <property type="entry name" value="Phosphoglycerate mutase-like"/>
    <property type="match status" value="1"/>
</dbReference>
<dbReference type="PROSITE" id="PS00175">
    <property type="entry name" value="PG_MUTASE"/>
    <property type="match status" value="1"/>
</dbReference>
<dbReference type="AlphaFoldDB" id="U6B5S3"/>
<dbReference type="CDD" id="cd07067">
    <property type="entry name" value="HP_PGM_like"/>
    <property type="match status" value="1"/>
</dbReference>
<organism evidence="10 11">
    <name type="scientific">Candidatus Liberibacter americanus str. Sao Paulo</name>
    <dbReference type="NCBI Taxonomy" id="1261131"/>
    <lineage>
        <taxon>Bacteria</taxon>
        <taxon>Pseudomonadati</taxon>
        <taxon>Pseudomonadota</taxon>
        <taxon>Alphaproteobacteria</taxon>
        <taxon>Hyphomicrobiales</taxon>
        <taxon>Rhizobiaceae</taxon>
        <taxon>Liberibacter</taxon>
    </lineage>
</organism>
<evidence type="ECO:0000256" key="1">
    <source>
        <dbReference type="ARBA" id="ARBA00006717"/>
    </source>
</evidence>
<dbReference type="InterPro" id="IPR001345">
    <property type="entry name" value="PG/BPGM_mutase_AS"/>
</dbReference>
<evidence type="ECO:0000256" key="7">
    <source>
        <dbReference type="PIRSR" id="PIRSR613078-2"/>
    </source>
</evidence>
<feature type="site" description="Transition state stabilizer" evidence="5 8">
    <location>
        <position position="158"/>
    </location>
</feature>